<dbReference type="Proteomes" id="UP000249890">
    <property type="component" value="Chromosome"/>
</dbReference>
<proteinExistence type="predicted"/>
<dbReference type="RefSeq" id="WP_087916536.1">
    <property type="nucleotide sequence ID" value="NZ_CP021780.1"/>
</dbReference>
<organism evidence="4 5">
    <name type="scientific">Paenibacillus donghaensis</name>
    <dbReference type="NCBI Taxonomy" id="414771"/>
    <lineage>
        <taxon>Bacteria</taxon>
        <taxon>Bacillati</taxon>
        <taxon>Bacillota</taxon>
        <taxon>Bacilli</taxon>
        <taxon>Bacillales</taxon>
        <taxon>Paenibacillaceae</taxon>
        <taxon>Paenibacillus</taxon>
    </lineage>
</organism>
<dbReference type="Pfam" id="PF07833">
    <property type="entry name" value="Cu_amine_oxidN1"/>
    <property type="match status" value="1"/>
</dbReference>
<protein>
    <recommendedName>
        <fullName evidence="3">Copper amine oxidase-like N-terminal domain-containing protein</fullName>
    </recommendedName>
</protein>
<evidence type="ECO:0000256" key="2">
    <source>
        <dbReference type="SAM" id="SignalP"/>
    </source>
</evidence>
<dbReference type="KEGG" id="pdh:B9T62_18170"/>
<name>A0A2Z2KT71_9BACL</name>
<feature type="compositionally biased region" description="Low complexity" evidence="1">
    <location>
        <begin position="152"/>
        <end position="165"/>
    </location>
</feature>
<feature type="domain" description="Copper amine oxidase-like N-terminal" evidence="3">
    <location>
        <begin position="38"/>
        <end position="149"/>
    </location>
</feature>
<dbReference type="Gene3D" id="3.30.457.10">
    <property type="entry name" value="Copper amine oxidase-like, N-terminal domain"/>
    <property type="match status" value="1"/>
</dbReference>
<reference evidence="4 5" key="1">
    <citation type="submission" date="2017-06" db="EMBL/GenBank/DDBJ databases">
        <title>Complete genome sequence of Paenibacillus donghaensis KCTC 13049T isolated from East Sea sediment, South Korea.</title>
        <authorList>
            <person name="Jung B.K."/>
            <person name="Hong S.-J."/>
            <person name="Shin J.-H."/>
        </authorList>
    </citation>
    <scope>NUCLEOTIDE SEQUENCE [LARGE SCALE GENOMIC DNA]</scope>
    <source>
        <strain evidence="4 5">KCTC 13049</strain>
    </source>
</reference>
<evidence type="ECO:0000256" key="1">
    <source>
        <dbReference type="SAM" id="MobiDB-lite"/>
    </source>
</evidence>
<evidence type="ECO:0000313" key="5">
    <source>
        <dbReference type="Proteomes" id="UP000249890"/>
    </source>
</evidence>
<dbReference type="InterPro" id="IPR012854">
    <property type="entry name" value="Cu_amine_oxidase-like_N"/>
</dbReference>
<feature type="region of interest" description="Disordered" evidence="1">
    <location>
        <begin position="152"/>
        <end position="176"/>
    </location>
</feature>
<feature type="chain" id="PRO_5016354307" description="Copper amine oxidase-like N-terminal domain-containing protein" evidence="2">
    <location>
        <begin position="30"/>
        <end position="329"/>
    </location>
</feature>
<gene>
    <name evidence="4" type="ORF">B9T62_18170</name>
</gene>
<dbReference type="OrthoDB" id="2005648at2"/>
<dbReference type="InterPro" id="IPR036582">
    <property type="entry name" value="Mao_N_sf"/>
</dbReference>
<dbReference type="EMBL" id="CP021780">
    <property type="protein sequence ID" value="ASA22538.1"/>
    <property type="molecule type" value="Genomic_DNA"/>
</dbReference>
<evidence type="ECO:0000313" key="4">
    <source>
        <dbReference type="EMBL" id="ASA22538.1"/>
    </source>
</evidence>
<feature type="signal peptide" evidence="2">
    <location>
        <begin position="1"/>
        <end position="29"/>
    </location>
</feature>
<keyword evidence="5" id="KW-1185">Reference proteome</keyword>
<accession>A0A2Z2KT71</accession>
<evidence type="ECO:0000259" key="3">
    <source>
        <dbReference type="Pfam" id="PF07833"/>
    </source>
</evidence>
<keyword evidence="2" id="KW-0732">Signal</keyword>
<sequence>MNAKHHMIAGFTAAAILSFGFIGAGSTSAAPADIRISINNQMIQPSATPYIKGGTTLVPLNMVTSLPGTAVEWNNKTKTVTVKKGTITVLLRAGSSTASVQATASSAVVSLTLPVQAELKQGRIMVPLRFIAAAAGAEVRWNAAARTVEVTSSAFPASTPTPSSGAGNGTAASPAAGSALTQARNAALALKTSSQLPEIASKVPNEGMNVTYYFPQNRSDAFFISASDKLEYYVVENQTAKLTWQARLKLGGTAASTDKTLPMLQYPVDKQNGSKPSLSGPLVYFKLMPHIGEAAFGLLHPDGTTEQLGQQEVKFDAVVVDVPGEGTQR</sequence>
<dbReference type="SUPFAM" id="SSF55383">
    <property type="entry name" value="Copper amine oxidase, domain N"/>
    <property type="match status" value="1"/>
</dbReference>
<dbReference type="AlphaFoldDB" id="A0A2Z2KT71"/>